<keyword evidence="6 14" id="KW-0548">Nucleotidyltransferase</keyword>
<dbReference type="InterPro" id="IPR004821">
    <property type="entry name" value="Cyt_trans-like"/>
</dbReference>
<keyword evidence="10 14" id="KW-0067">ATP-binding</keyword>
<dbReference type="InterPro" id="IPR002606">
    <property type="entry name" value="Riboflavin_kinase_bac"/>
</dbReference>
<dbReference type="NCBIfam" id="NF004162">
    <property type="entry name" value="PRK05627.1-5"/>
    <property type="match status" value="1"/>
</dbReference>
<evidence type="ECO:0000256" key="13">
    <source>
        <dbReference type="ARBA" id="ARBA00049494"/>
    </source>
</evidence>
<proteinExistence type="inferred from homology"/>
<evidence type="ECO:0000256" key="7">
    <source>
        <dbReference type="ARBA" id="ARBA00022741"/>
    </source>
</evidence>
<evidence type="ECO:0000256" key="11">
    <source>
        <dbReference type="ARBA" id="ARBA00023268"/>
    </source>
</evidence>
<comment type="pathway">
    <text evidence="1 14">Cofactor biosynthesis; FAD biosynthesis; FAD from FMN: step 1/1.</text>
</comment>
<comment type="catalytic activity">
    <reaction evidence="13 14">
        <text>FMN + ATP + H(+) = FAD + diphosphate</text>
        <dbReference type="Rhea" id="RHEA:17237"/>
        <dbReference type="ChEBI" id="CHEBI:15378"/>
        <dbReference type="ChEBI" id="CHEBI:30616"/>
        <dbReference type="ChEBI" id="CHEBI:33019"/>
        <dbReference type="ChEBI" id="CHEBI:57692"/>
        <dbReference type="ChEBI" id="CHEBI:58210"/>
        <dbReference type="EC" id="2.7.7.2"/>
    </reaction>
</comment>
<keyword evidence="5 14" id="KW-0808">Transferase</keyword>
<evidence type="ECO:0000256" key="5">
    <source>
        <dbReference type="ARBA" id="ARBA00022679"/>
    </source>
</evidence>
<dbReference type="NCBIfam" id="NF004160">
    <property type="entry name" value="PRK05627.1-3"/>
    <property type="match status" value="1"/>
</dbReference>
<evidence type="ECO:0000256" key="14">
    <source>
        <dbReference type="PIRNR" id="PIRNR004491"/>
    </source>
</evidence>
<dbReference type="Proteomes" id="UP000809829">
    <property type="component" value="Unassembled WGS sequence"/>
</dbReference>
<dbReference type="SMART" id="SM00904">
    <property type="entry name" value="Flavokinase"/>
    <property type="match status" value="1"/>
</dbReference>
<evidence type="ECO:0000256" key="4">
    <source>
        <dbReference type="ARBA" id="ARBA00022643"/>
    </source>
</evidence>
<keyword evidence="7 14" id="KW-0547">Nucleotide-binding</keyword>
<accession>A0ABS2QR27</accession>
<gene>
    <name evidence="16" type="ORF">JOC83_000736</name>
</gene>
<organism evidence="16 17">
    <name type="scientific">Priestia iocasae</name>
    <dbReference type="NCBI Taxonomy" id="2291674"/>
    <lineage>
        <taxon>Bacteria</taxon>
        <taxon>Bacillati</taxon>
        <taxon>Bacillota</taxon>
        <taxon>Bacilli</taxon>
        <taxon>Bacillales</taxon>
        <taxon>Bacillaceae</taxon>
        <taxon>Priestia</taxon>
    </lineage>
</organism>
<dbReference type="SUPFAM" id="SSF52374">
    <property type="entry name" value="Nucleotidylyl transferase"/>
    <property type="match status" value="1"/>
</dbReference>
<evidence type="ECO:0000259" key="15">
    <source>
        <dbReference type="SMART" id="SM00904"/>
    </source>
</evidence>
<dbReference type="RefSeq" id="WP_205183907.1">
    <property type="nucleotide sequence ID" value="NZ_JAFBFC010000001.1"/>
</dbReference>
<dbReference type="InterPro" id="IPR023465">
    <property type="entry name" value="Riboflavin_kinase_dom_sf"/>
</dbReference>
<dbReference type="PANTHER" id="PTHR22749">
    <property type="entry name" value="RIBOFLAVIN KINASE/FMN ADENYLYLTRANSFERASE"/>
    <property type="match status" value="1"/>
</dbReference>
<dbReference type="Pfam" id="PF01687">
    <property type="entry name" value="Flavokinase"/>
    <property type="match status" value="1"/>
</dbReference>
<dbReference type="InterPro" id="IPR015865">
    <property type="entry name" value="Riboflavin_kinase_bac/euk"/>
</dbReference>
<evidence type="ECO:0000256" key="6">
    <source>
        <dbReference type="ARBA" id="ARBA00022695"/>
    </source>
</evidence>
<protein>
    <recommendedName>
        <fullName evidence="14">Riboflavin biosynthesis protein</fullName>
    </recommendedName>
    <domain>
        <recommendedName>
            <fullName evidence="14">Riboflavin kinase</fullName>
            <ecNumber evidence="14">2.7.1.26</ecNumber>
        </recommendedName>
        <alternativeName>
            <fullName evidence="14">Flavokinase</fullName>
        </alternativeName>
    </domain>
    <domain>
        <recommendedName>
            <fullName evidence="14">FMN adenylyltransferase</fullName>
            <ecNumber evidence="14">2.7.7.2</ecNumber>
        </recommendedName>
        <alternativeName>
            <fullName evidence="14">FAD pyrophosphorylase</fullName>
        </alternativeName>
        <alternativeName>
            <fullName evidence="14">FAD synthase</fullName>
        </alternativeName>
    </domain>
</protein>
<keyword evidence="4 14" id="KW-0288">FMN</keyword>
<keyword evidence="9 14" id="KW-0274">FAD</keyword>
<feature type="domain" description="Riboflavin kinase" evidence="15">
    <location>
        <begin position="185"/>
        <end position="312"/>
    </location>
</feature>
<evidence type="ECO:0000256" key="8">
    <source>
        <dbReference type="ARBA" id="ARBA00022777"/>
    </source>
</evidence>
<keyword evidence="3 14" id="KW-0285">Flavoprotein</keyword>
<evidence type="ECO:0000256" key="1">
    <source>
        <dbReference type="ARBA" id="ARBA00004726"/>
    </source>
</evidence>
<comment type="similarity">
    <text evidence="14">Belongs to the ribF family.</text>
</comment>
<dbReference type="PANTHER" id="PTHR22749:SF6">
    <property type="entry name" value="RIBOFLAVIN KINASE"/>
    <property type="match status" value="1"/>
</dbReference>
<dbReference type="NCBIfam" id="TIGR00125">
    <property type="entry name" value="cyt_tran_rel"/>
    <property type="match status" value="1"/>
</dbReference>
<comment type="caution">
    <text evidence="16">The sequence shown here is derived from an EMBL/GenBank/DDBJ whole genome shotgun (WGS) entry which is preliminary data.</text>
</comment>
<reference evidence="16 17" key="1">
    <citation type="submission" date="2021-01" db="EMBL/GenBank/DDBJ databases">
        <title>Genomic Encyclopedia of Type Strains, Phase IV (KMG-IV): sequencing the most valuable type-strain genomes for metagenomic binning, comparative biology and taxonomic classification.</title>
        <authorList>
            <person name="Goeker M."/>
        </authorList>
    </citation>
    <scope>NUCLEOTIDE SEQUENCE [LARGE SCALE GENOMIC DNA]</scope>
    <source>
        <strain evidence="16 17">DSM 104297</strain>
    </source>
</reference>
<evidence type="ECO:0000313" key="17">
    <source>
        <dbReference type="Proteomes" id="UP000809829"/>
    </source>
</evidence>
<dbReference type="NCBIfam" id="TIGR00083">
    <property type="entry name" value="ribF"/>
    <property type="match status" value="1"/>
</dbReference>
<dbReference type="SUPFAM" id="SSF82114">
    <property type="entry name" value="Riboflavin kinase-like"/>
    <property type="match status" value="1"/>
</dbReference>
<keyword evidence="17" id="KW-1185">Reference proteome</keyword>
<dbReference type="EC" id="2.7.7.2" evidence="14"/>
<keyword evidence="11" id="KW-0511">Multifunctional enzyme</keyword>
<dbReference type="GO" id="GO:0003919">
    <property type="term" value="F:FMN adenylyltransferase activity"/>
    <property type="evidence" value="ECO:0007669"/>
    <property type="project" value="UniProtKB-EC"/>
</dbReference>
<name>A0ABS2QR27_9BACI</name>
<keyword evidence="8 14" id="KW-0418">Kinase</keyword>
<dbReference type="EMBL" id="JAFBFC010000001">
    <property type="protein sequence ID" value="MBM7701910.1"/>
    <property type="molecule type" value="Genomic_DNA"/>
</dbReference>
<evidence type="ECO:0000256" key="3">
    <source>
        <dbReference type="ARBA" id="ARBA00022630"/>
    </source>
</evidence>
<evidence type="ECO:0000256" key="12">
    <source>
        <dbReference type="ARBA" id="ARBA00047880"/>
    </source>
</evidence>
<comment type="pathway">
    <text evidence="2 14">Cofactor biosynthesis; FMN biosynthesis; FMN from riboflavin (ATP route): step 1/1.</text>
</comment>
<dbReference type="CDD" id="cd02064">
    <property type="entry name" value="FAD_synthetase_N"/>
    <property type="match status" value="1"/>
</dbReference>
<dbReference type="PIRSF" id="PIRSF004491">
    <property type="entry name" value="FAD_Synth"/>
    <property type="match status" value="1"/>
</dbReference>
<dbReference type="GO" id="GO:0008531">
    <property type="term" value="F:riboflavin kinase activity"/>
    <property type="evidence" value="ECO:0007669"/>
    <property type="project" value="UniProtKB-EC"/>
</dbReference>
<dbReference type="NCBIfam" id="NF004161">
    <property type="entry name" value="PRK05627.1-4"/>
    <property type="match status" value="1"/>
</dbReference>
<dbReference type="EC" id="2.7.1.26" evidence="14"/>
<dbReference type="InterPro" id="IPR023468">
    <property type="entry name" value="Riboflavin_kinase"/>
</dbReference>
<evidence type="ECO:0000256" key="2">
    <source>
        <dbReference type="ARBA" id="ARBA00005201"/>
    </source>
</evidence>
<evidence type="ECO:0000313" key="16">
    <source>
        <dbReference type="EMBL" id="MBM7701910.1"/>
    </source>
</evidence>
<dbReference type="InterPro" id="IPR014729">
    <property type="entry name" value="Rossmann-like_a/b/a_fold"/>
</dbReference>
<comment type="catalytic activity">
    <reaction evidence="12 14">
        <text>riboflavin + ATP = FMN + ADP + H(+)</text>
        <dbReference type="Rhea" id="RHEA:14357"/>
        <dbReference type="ChEBI" id="CHEBI:15378"/>
        <dbReference type="ChEBI" id="CHEBI:30616"/>
        <dbReference type="ChEBI" id="CHEBI:57986"/>
        <dbReference type="ChEBI" id="CHEBI:58210"/>
        <dbReference type="ChEBI" id="CHEBI:456216"/>
        <dbReference type="EC" id="2.7.1.26"/>
    </reaction>
</comment>
<sequence>METIKIRHPHHFQRNEVQPSVMALGYFDGIHLGHQEVIKTAKKIADEKGIASAVMTFDPHPSVVLGRNVQHVDMITPLKEKQKTMEKLGIDFLYIVHFDKEFANLLPQQFVDEYIIGLNVQHVVAGFDYSYGKLGKGTMETLPFHSRDQFTQTVVNKLTEDKEKISSTLIRRCIVEGDVERIPRLLGRHYTVAGYVVHGDKRGRQIGFPTANVGLLDAYLTPRVGVYAVEMQVEDVWYKGVCNIGYKPTFHKEQLDKPTIEVHLFSFNEQIYDKPVTIKWHKKIRAEKKFSSIDDLVAQITQDKEEAQTYFLSSYHVKESIN</sequence>
<dbReference type="Gene3D" id="3.40.50.620">
    <property type="entry name" value="HUPs"/>
    <property type="match status" value="1"/>
</dbReference>
<evidence type="ECO:0000256" key="9">
    <source>
        <dbReference type="ARBA" id="ARBA00022827"/>
    </source>
</evidence>
<dbReference type="InterPro" id="IPR015864">
    <property type="entry name" value="FAD_synthase"/>
</dbReference>
<dbReference type="Pfam" id="PF06574">
    <property type="entry name" value="FAD_syn"/>
    <property type="match status" value="1"/>
</dbReference>
<evidence type="ECO:0000256" key="10">
    <source>
        <dbReference type="ARBA" id="ARBA00022840"/>
    </source>
</evidence>
<dbReference type="Gene3D" id="2.40.30.30">
    <property type="entry name" value="Riboflavin kinase-like"/>
    <property type="match status" value="1"/>
</dbReference>